<evidence type="ECO:0000256" key="2">
    <source>
        <dbReference type="SAM" id="SignalP"/>
    </source>
</evidence>
<evidence type="ECO:0000313" key="5">
    <source>
        <dbReference type="Proteomes" id="UP000239406"/>
    </source>
</evidence>
<name>A0A2S5T5N7_9BURK</name>
<feature type="signal peptide" evidence="2">
    <location>
        <begin position="1"/>
        <end position="20"/>
    </location>
</feature>
<dbReference type="EMBL" id="PSNY01000006">
    <property type="protein sequence ID" value="PPE70291.1"/>
    <property type="molecule type" value="Genomic_DNA"/>
</dbReference>
<dbReference type="Proteomes" id="UP000239406">
    <property type="component" value="Unassembled WGS sequence"/>
</dbReference>
<dbReference type="PANTHER" id="PTHR36842">
    <property type="entry name" value="PROTEIN TOLB HOMOLOG"/>
    <property type="match status" value="1"/>
</dbReference>
<evidence type="ECO:0000313" key="4">
    <source>
        <dbReference type="EMBL" id="PPE70291.1"/>
    </source>
</evidence>
<dbReference type="InterPro" id="IPR011042">
    <property type="entry name" value="6-blade_b-propeller_TolB-like"/>
</dbReference>
<dbReference type="Pfam" id="PF18582">
    <property type="entry name" value="HZS_alpha"/>
    <property type="match status" value="1"/>
</dbReference>
<feature type="chain" id="PRO_5043680300" description="Hydrazine synthase alpha subunit middle domain-containing protein" evidence="2">
    <location>
        <begin position="21"/>
        <end position="992"/>
    </location>
</feature>
<dbReference type="AlphaFoldDB" id="A0A2S5T5N7"/>
<keyword evidence="2" id="KW-0732">Signal</keyword>
<protein>
    <recommendedName>
        <fullName evidence="3">Hydrazine synthase alpha subunit middle domain-containing protein</fullName>
    </recommendedName>
</protein>
<gene>
    <name evidence="4" type="ORF">C1702_06290</name>
</gene>
<feature type="domain" description="Hydrazine synthase alpha subunit middle" evidence="3">
    <location>
        <begin position="554"/>
        <end position="626"/>
    </location>
</feature>
<dbReference type="InterPro" id="IPR040698">
    <property type="entry name" value="HZS_alpha_mid"/>
</dbReference>
<dbReference type="Gene3D" id="2.120.10.30">
    <property type="entry name" value="TolB, C-terminal domain"/>
    <property type="match status" value="2"/>
</dbReference>
<dbReference type="SUPFAM" id="SSF82171">
    <property type="entry name" value="DPP6 N-terminal domain-like"/>
    <property type="match status" value="1"/>
</dbReference>
<feature type="compositionally biased region" description="Basic and acidic residues" evidence="1">
    <location>
        <begin position="70"/>
        <end position="81"/>
    </location>
</feature>
<comment type="caution">
    <text evidence="4">The sequence shown here is derived from an EMBL/GenBank/DDBJ whole genome shotgun (WGS) entry which is preliminary data.</text>
</comment>
<proteinExistence type="predicted"/>
<dbReference type="PROSITE" id="PS51257">
    <property type="entry name" value="PROKAR_LIPOPROTEIN"/>
    <property type="match status" value="1"/>
</dbReference>
<dbReference type="PANTHER" id="PTHR36842:SF1">
    <property type="entry name" value="PROTEIN TOLB"/>
    <property type="match status" value="1"/>
</dbReference>
<keyword evidence="5" id="KW-1185">Reference proteome</keyword>
<reference evidence="4 5" key="1">
    <citation type="submission" date="2018-02" db="EMBL/GenBank/DDBJ databases">
        <title>Reclassifiation of [Polyangium] brachysporum DSM 7029 as Guopingzhaonella breviflexa gen. nov., sp. nov., a member of the family Comamonadaceae.</title>
        <authorList>
            <person name="Tang B."/>
        </authorList>
    </citation>
    <scope>NUCLEOTIDE SEQUENCE [LARGE SCALE GENOMIC DNA]</scope>
    <source>
        <strain evidence="4 5">DSM 15344</strain>
    </source>
</reference>
<evidence type="ECO:0000259" key="3">
    <source>
        <dbReference type="Pfam" id="PF18582"/>
    </source>
</evidence>
<sequence length="992" mass="107297">MSTPAGRSIALVAAATAAAAALVACGGGSRSSTDTVTVEGDVPIAYVMRSSQVRMAPTNGAPTAPGGDLMVRERSSPSAREHNITRRITQGQGDVSDPEVSYDGKKIVFSLRCPRTNTATIDGQPACTGRWNIWEYDMSEGGLTGGRLRRITHSDQDDDVDPVYLPAGRGFVFSSNRQTKSRLDQALGRSYYALDEYERERVFHLHTMKADGSDIQQITFNQSHDRNPVVRPNGDILFSRWEHLGDRNRFAIFRVKPDGTDMFVLYGAHSPGNSFLHPRDMDPRGPYAGFLATTLMPLQGTDEGGALVFVDAANYSEYNTPANNTVPAQGGQRQVTAQELNQERGLSLYGRVTTPYPLWDGTDRVLLAYRPCEVTRRGEVVPCSTLTRAEIERLSDRERPLEQMQADELQDDVPPNYAIYMFDPAKQTWRIVAAPPPGYMYTDPIALQPRPEPHAADPTNVDPALAAQGLALIEVRSVYDTDGLGRMGEMMLTDADRPPGCTRAIALRAPTEPTDTRAQVADLVRIKDPADPAYHCAPARFVRATKAIPPPSGATGVREAIGETDFEQQQILGYAPIEPDGSFKLLVPADIPLALAVLDAQGRAFQTHANWIQVRPGERRTCDGCHSPRRGGALNSGAMVDTMPAALRPALAGAHQPGETMASTRTRLDPDVLNLLADLSYTDVWADTSRPGITARPSIEVRYTGNADAQDDLATPVPVNGVINYPEHIQPLWERDRGSNTCVSCHNENARLDLRGTLGGSGRLVSYDELLIGDPLLDASGAPVTRIRDGVPMLERQVPLVNASSSAMNTAGIARKSRLTEILWGQQLLAGNAARTAYPDPPAGAPDHASMLNAAEKRLLAEWMDLGAQYYNDPFHPSSGVRTVTSLSLETFRAQVYPILRNSCIACHQAGLEAGPNFRGNRYVLTGDVEGDFNVTLTMINDTCNAAANPLLARPSNVPHPSGATGQASAVLPPGGTAYAAIANWIATGCRN</sequence>
<dbReference type="RefSeq" id="WP_104356843.1">
    <property type="nucleotide sequence ID" value="NZ_CP064338.1"/>
</dbReference>
<organism evidence="4 5">
    <name type="scientific">Caldimonas thermodepolymerans</name>
    <dbReference type="NCBI Taxonomy" id="215580"/>
    <lineage>
        <taxon>Bacteria</taxon>
        <taxon>Pseudomonadati</taxon>
        <taxon>Pseudomonadota</taxon>
        <taxon>Betaproteobacteria</taxon>
        <taxon>Burkholderiales</taxon>
        <taxon>Sphaerotilaceae</taxon>
        <taxon>Caldimonas</taxon>
    </lineage>
</organism>
<evidence type="ECO:0000256" key="1">
    <source>
        <dbReference type="SAM" id="MobiDB-lite"/>
    </source>
</evidence>
<feature type="region of interest" description="Disordered" evidence="1">
    <location>
        <begin position="56"/>
        <end position="81"/>
    </location>
</feature>
<accession>A0A2S5T5N7</accession>